<accession>A0A1E4T857</accession>
<evidence type="ECO:0000313" key="1">
    <source>
        <dbReference type="EMBL" id="ODV87838.1"/>
    </source>
</evidence>
<dbReference type="Proteomes" id="UP000094801">
    <property type="component" value="Unassembled WGS sequence"/>
</dbReference>
<organism evidence="1 2">
    <name type="scientific">[Candida] arabinofermentans NRRL YB-2248</name>
    <dbReference type="NCBI Taxonomy" id="983967"/>
    <lineage>
        <taxon>Eukaryota</taxon>
        <taxon>Fungi</taxon>
        <taxon>Dikarya</taxon>
        <taxon>Ascomycota</taxon>
        <taxon>Saccharomycotina</taxon>
        <taxon>Pichiomycetes</taxon>
        <taxon>Pichiales</taxon>
        <taxon>Pichiaceae</taxon>
        <taxon>Ogataea</taxon>
        <taxon>Ogataea/Candida clade</taxon>
    </lineage>
</organism>
<dbReference type="AlphaFoldDB" id="A0A1E4T857"/>
<dbReference type="EMBL" id="KV453847">
    <property type="protein sequence ID" value="ODV87838.1"/>
    <property type="molecule type" value="Genomic_DNA"/>
</dbReference>
<protein>
    <submittedName>
        <fullName evidence="1">Uncharacterized protein</fullName>
    </submittedName>
</protein>
<reference evidence="2" key="1">
    <citation type="submission" date="2016-04" db="EMBL/GenBank/DDBJ databases">
        <title>Comparative genomics of biotechnologically important yeasts.</title>
        <authorList>
            <consortium name="DOE Joint Genome Institute"/>
            <person name="Riley R."/>
            <person name="Haridas S."/>
            <person name="Wolfe K.H."/>
            <person name="Lopes M.R."/>
            <person name="Hittinger C.T."/>
            <person name="Goker M."/>
            <person name="Salamov A."/>
            <person name="Wisecaver J."/>
            <person name="Long T.M."/>
            <person name="Aerts A.L."/>
            <person name="Barry K."/>
            <person name="Choi C."/>
            <person name="Clum A."/>
            <person name="Coughlan A.Y."/>
            <person name="Deshpande S."/>
            <person name="Douglass A.P."/>
            <person name="Hanson S.J."/>
            <person name="Klenk H.-P."/>
            <person name="Labutti K."/>
            <person name="Lapidus A."/>
            <person name="Lindquist E."/>
            <person name="Lipzen A."/>
            <person name="Meier-Kolthoff J.P."/>
            <person name="Ohm R.A."/>
            <person name="Otillar R.P."/>
            <person name="Pangilinan J."/>
            <person name="Peng Y."/>
            <person name="Rokas A."/>
            <person name="Rosa C.A."/>
            <person name="Scheuner C."/>
            <person name="Sibirny A.A."/>
            <person name="Slot J.C."/>
            <person name="Stielow J.B."/>
            <person name="Sun H."/>
            <person name="Kurtzman C.P."/>
            <person name="Blackwell M."/>
            <person name="Grigoriev I.V."/>
            <person name="Jeffries T.W."/>
        </authorList>
    </citation>
    <scope>NUCLEOTIDE SEQUENCE [LARGE SCALE GENOMIC DNA]</scope>
    <source>
        <strain evidence="2">NRRL YB-2248</strain>
    </source>
</reference>
<evidence type="ECO:0000313" key="2">
    <source>
        <dbReference type="Proteomes" id="UP000094801"/>
    </source>
</evidence>
<proteinExistence type="predicted"/>
<name>A0A1E4T857_9ASCO</name>
<sequence>MESNGNFHINSTQFEFEFEFDCCYIYIISYNNIIKSYIYILINTTTTTSPVYQLTNKQTAQKNKKNKTRQLKDVHNSTCFQNGKIRIS</sequence>
<gene>
    <name evidence="1" type="ORF">CANARDRAFT_53103</name>
</gene>
<keyword evidence="2" id="KW-1185">Reference proteome</keyword>